<evidence type="ECO:0000256" key="1">
    <source>
        <dbReference type="ARBA" id="ARBA00004141"/>
    </source>
</evidence>
<feature type="transmembrane region" description="Helical" evidence="6">
    <location>
        <begin position="122"/>
        <end position="139"/>
    </location>
</feature>
<feature type="transmembrane region" description="Helical" evidence="6">
    <location>
        <begin position="151"/>
        <end position="171"/>
    </location>
</feature>
<feature type="domain" description="EamA" evidence="7">
    <location>
        <begin position="154"/>
        <end position="289"/>
    </location>
</feature>
<dbReference type="PATRIC" id="fig|1641875.4.peg.4584"/>
<dbReference type="AlphaFoldDB" id="A0A0T5NUH0"/>
<evidence type="ECO:0000256" key="4">
    <source>
        <dbReference type="ARBA" id="ARBA00022989"/>
    </source>
</evidence>
<evidence type="ECO:0000256" key="6">
    <source>
        <dbReference type="SAM" id="Phobius"/>
    </source>
</evidence>
<dbReference type="InterPro" id="IPR050638">
    <property type="entry name" value="AA-Vitamin_Transporters"/>
</dbReference>
<evidence type="ECO:0000256" key="5">
    <source>
        <dbReference type="ARBA" id="ARBA00023136"/>
    </source>
</evidence>
<feature type="transmembrane region" description="Helical" evidence="6">
    <location>
        <begin position="70"/>
        <end position="88"/>
    </location>
</feature>
<feature type="transmembrane region" description="Helical" evidence="6">
    <location>
        <begin position="271"/>
        <end position="289"/>
    </location>
</feature>
<dbReference type="PANTHER" id="PTHR32322:SF2">
    <property type="entry name" value="EAMA DOMAIN-CONTAINING PROTEIN"/>
    <property type="match status" value="1"/>
</dbReference>
<dbReference type="InterPro" id="IPR037185">
    <property type="entry name" value="EmrE-like"/>
</dbReference>
<reference evidence="8 9" key="1">
    <citation type="submission" date="2015-04" db="EMBL/GenBank/DDBJ databases">
        <title>The draft genome sequence of Roseovarius sp.R12b.</title>
        <authorList>
            <person name="Li G."/>
            <person name="Lai Q."/>
            <person name="Shao Z."/>
            <person name="Yan P."/>
        </authorList>
    </citation>
    <scope>NUCLEOTIDE SEQUENCE [LARGE SCALE GENOMIC DNA]</scope>
    <source>
        <strain evidence="8 9">R12B</strain>
    </source>
</reference>
<dbReference type="Proteomes" id="UP000051295">
    <property type="component" value="Unassembled WGS sequence"/>
</dbReference>
<keyword evidence="9" id="KW-1185">Reference proteome</keyword>
<evidence type="ECO:0000256" key="3">
    <source>
        <dbReference type="ARBA" id="ARBA00022692"/>
    </source>
</evidence>
<evidence type="ECO:0000256" key="2">
    <source>
        <dbReference type="ARBA" id="ARBA00007362"/>
    </source>
</evidence>
<dbReference type="PANTHER" id="PTHR32322">
    <property type="entry name" value="INNER MEMBRANE TRANSPORTER"/>
    <property type="match status" value="1"/>
</dbReference>
<feature type="transmembrane region" description="Helical" evidence="6">
    <location>
        <begin position="247"/>
        <end position="265"/>
    </location>
</feature>
<keyword evidence="4 6" id="KW-1133">Transmembrane helix</keyword>
<feature type="domain" description="EamA" evidence="7">
    <location>
        <begin position="8"/>
        <end position="138"/>
    </location>
</feature>
<sequence>MSDRLRGHAAMLAFSGLIAGSFALGSMAAPHIAPTALNAVRFILASVLLGSAAWATVGIPRTTWQAPWRYLLLGGSMGLYFVMMFEALKTAAPVSAAAVFTLTPIMSGLFGYILLRQVMTPRMGVALAIGAAGALWVIFDADLQALLRFEMGQGEVIFFFGCIAHAFYTPLVRKLNRGERPIVFSFGAMVAAAGLIALAGWSDMRGTDWPGLPTIVWITILYTAVAATAITFVLLQYASLRLPSAKVMAYTYLTPTWVICWQAALGHGLPPPLILVGVGLTIVALVLLLKDE</sequence>
<dbReference type="OrthoDB" id="5812248at2"/>
<dbReference type="InterPro" id="IPR000620">
    <property type="entry name" value="EamA_dom"/>
</dbReference>
<keyword evidence="3 6" id="KW-0812">Transmembrane</keyword>
<protein>
    <submittedName>
        <fullName evidence="8">Membrane protein</fullName>
    </submittedName>
</protein>
<dbReference type="SUPFAM" id="SSF103481">
    <property type="entry name" value="Multidrug resistance efflux transporter EmrE"/>
    <property type="match status" value="2"/>
</dbReference>
<proteinExistence type="inferred from homology"/>
<dbReference type="GO" id="GO:0016020">
    <property type="term" value="C:membrane"/>
    <property type="evidence" value="ECO:0007669"/>
    <property type="project" value="UniProtKB-SubCell"/>
</dbReference>
<feature type="transmembrane region" description="Helical" evidence="6">
    <location>
        <begin position="214"/>
        <end position="235"/>
    </location>
</feature>
<feature type="transmembrane region" description="Helical" evidence="6">
    <location>
        <begin position="38"/>
        <end position="58"/>
    </location>
</feature>
<dbReference type="RefSeq" id="WP_057793170.1">
    <property type="nucleotide sequence ID" value="NZ_LAXJ01000009.1"/>
</dbReference>
<accession>A0A0T5NUH0</accession>
<dbReference type="Pfam" id="PF00892">
    <property type="entry name" value="EamA"/>
    <property type="match status" value="2"/>
</dbReference>
<evidence type="ECO:0000259" key="7">
    <source>
        <dbReference type="Pfam" id="PF00892"/>
    </source>
</evidence>
<feature type="transmembrane region" description="Helical" evidence="6">
    <location>
        <begin position="183"/>
        <end position="202"/>
    </location>
</feature>
<name>A0A0T5NUH0_9RHOB</name>
<evidence type="ECO:0000313" key="8">
    <source>
        <dbReference type="EMBL" id="KRS12571.1"/>
    </source>
</evidence>
<feature type="transmembrane region" description="Helical" evidence="6">
    <location>
        <begin position="94"/>
        <end position="115"/>
    </location>
</feature>
<evidence type="ECO:0000313" key="9">
    <source>
        <dbReference type="Proteomes" id="UP000051295"/>
    </source>
</evidence>
<comment type="subcellular location">
    <subcellularLocation>
        <location evidence="1">Membrane</location>
        <topology evidence="1">Multi-pass membrane protein</topology>
    </subcellularLocation>
</comment>
<dbReference type="EMBL" id="LAXJ01000009">
    <property type="protein sequence ID" value="KRS12571.1"/>
    <property type="molecule type" value="Genomic_DNA"/>
</dbReference>
<comment type="similarity">
    <text evidence="2">Belongs to the EamA transporter family.</text>
</comment>
<gene>
    <name evidence="8" type="ORF">XM53_10810</name>
</gene>
<dbReference type="STRING" id="1641875.XM53_10810"/>
<organism evidence="8 9">
    <name type="scientific">Roseovarius atlanticus</name>
    <dbReference type="NCBI Taxonomy" id="1641875"/>
    <lineage>
        <taxon>Bacteria</taxon>
        <taxon>Pseudomonadati</taxon>
        <taxon>Pseudomonadota</taxon>
        <taxon>Alphaproteobacteria</taxon>
        <taxon>Rhodobacterales</taxon>
        <taxon>Roseobacteraceae</taxon>
        <taxon>Roseovarius</taxon>
    </lineage>
</organism>
<comment type="caution">
    <text evidence="8">The sequence shown here is derived from an EMBL/GenBank/DDBJ whole genome shotgun (WGS) entry which is preliminary data.</text>
</comment>
<keyword evidence="5 6" id="KW-0472">Membrane</keyword>